<feature type="non-terminal residue" evidence="1">
    <location>
        <position position="1"/>
    </location>
</feature>
<dbReference type="Proteomes" id="UP000308444">
    <property type="component" value="Unassembled WGS sequence"/>
</dbReference>
<sequence>GVLSGNGMGLFISSSVIWILS</sequence>
<name>A0A9X9A3C0_BACCE</name>
<accession>A0A9X9A3C0</accession>
<protein>
    <submittedName>
        <fullName evidence="1">DUF2085 domain-containing protein</fullName>
    </submittedName>
</protein>
<gene>
    <name evidence="1" type="ORF">FC695_31990</name>
</gene>
<reference evidence="1 2" key="1">
    <citation type="journal article" date="2019" name="Environ. Microbiol.">
        <title>An active ?-lactamase is a part of an orchestrated cell wall stress resistance network of Bacillus subtilis and related rhizosphere species.</title>
        <authorList>
            <person name="Bucher T."/>
            <person name="Keren-Paz A."/>
            <person name="Hausser J."/>
            <person name="Olender T."/>
            <person name="Cytryn E."/>
            <person name="Kolodkin-Gal I."/>
        </authorList>
    </citation>
    <scope>NUCLEOTIDE SEQUENCE [LARGE SCALE GENOMIC DNA]</scope>
    <source>
        <strain evidence="1 2">I32</strain>
    </source>
</reference>
<organism evidence="1 2">
    <name type="scientific">Bacillus cereus</name>
    <dbReference type="NCBI Taxonomy" id="1396"/>
    <lineage>
        <taxon>Bacteria</taxon>
        <taxon>Bacillati</taxon>
        <taxon>Bacillota</taxon>
        <taxon>Bacilli</taxon>
        <taxon>Bacillales</taxon>
        <taxon>Bacillaceae</taxon>
        <taxon>Bacillus</taxon>
        <taxon>Bacillus cereus group</taxon>
    </lineage>
</organism>
<evidence type="ECO:0000313" key="2">
    <source>
        <dbReference type="Proteomes" id="UP000308444"/>
    </source>
</evidence>
<proteinExistence type="predicted"/>
<dbReference type="AlphaFoldDB" id="A0A9X9A3C0"/>
<comment type="caution">
    <text evidence="1">The sequence shown here is derived from an EMBL/GenBank/DDBJ whole genome shotgun (WGS) entry which is preliminary data.</text>
</comment>
<dbReference type="EMBL" id="SZOH01003067">
    <property type="protein sequence ID" value="TKI91959.1"/>
    <property type="molecule type" value="Genomic_DNA"/>
</dbReference>
<evidence type="ECO:0000313" key="1">
    <source>
        <dbReference type="EMBL" id="TKI91959.1"/>
    </source>
</evidence>